<accession>A0A271KA72</accession>
<dbReference type="InterPro" id="IPR003767">
    <property type="entry name" value="Malate/L-lactate_DH-like"/>
</dbReference>
<dbReference type="InterPro" id="IPR043144">
    <property type="entry name" value="Mal/L-sulf/L-lact_DH-like_ah"/>
</dbReference>
<dbReference type="AlphaFoldDB" id="A0A271KA72"/>
<dbReference type="Pfam" id="PF02615">
    <property type="entry name" value="Ldh_2"/>
    <property type="match status" value="1"/>
</dbReference>
<dbReference type="InterPro" id="IPR036111">
    <property type="entry name" value="Mal/L-sulfo/L-lacto_DH-like_sf"/>
</dbReference>
<dbReference type="Gene3D" id="1.10.1530.10">
    <property type="match status" value="1"/>
</dbReference>
<sequence>MSHNNTHLVRKMKGSEMREETGERYCSLDELKLFMSGTFVEIGMMSDDADFMADVILSAEMSGHDCHGLRRFPEYVDSGRRGPCIPSARLHIERDRGSTVIANGNRGFGNIILRDATKIAIKRAKLHGVSAITVKGSDAGGRLADYCEIAAEAGVATIFLANESGGGQQVAPPGGIEPRLSTNPIAFGIPRAKAPHLILDMATSAVSHGRLSEAKDRGEPLPDTWTNGFGALRPFGGYKGFGLAVIVEAFAGALTSGGTVKRDPKSENQAFLLIAIDVARFRDTVEFSAEVERFIAYVKDVPLENEAKEVRMPGEGGRLGSSRSGSRGILVRPFLVDRIKDAVRGLDISLPTSMV</sequence>
<gene>
    <name evidence="3" type="ORF">CIT31_29255</name>
</gene>
<dbReference type="SUPFAM" id="SSF89733">
    <property type="entry name" value="L-sulfolactate dehydrogenase-like"/>
    <property type="match status" value="1"/>
</dbReference>
<dbReference type="EMBL" id="NPKH01000037">
    <property type="protein sequence ID" value="PAP92077.1"/>
    <property type="molecule type" value="Genomic_DNA"/>
</dbReference>
<name>A0A271KA72_9HYPH</name>
<organism evidence="3 4">
    <name type="scientific">Mesorhizobium wenxiniae</name>
    <dbReference type="NCBI Taxonomy" id="2014805"/>
    <lineage>
        <taxon>Bacteria</taxon>
        <taxon>Pseudomonadati</taxon>
        <taxon>Pseudomonadota</taxon>
        <taxon>Alphaproteobacteria</taxon>
        <taxon>Hyphomicrobiales</taxon>
        <taxon>Phyllobacteriaceae</taxon>
        <taxon>Mesorhizobium</taxon>
    </lineage>
</organism>
<evidence type="ECO:0000256" key="1">
    <source>
        <dbReference type="ARBA" id="ARBA00006056"/>
    </source>
</evidence>
<dbReference type="PANTHER" id="PTHR11091">
    <property type="entry name" value="OXIDOREDUCTASE-RELATED"/>
    <property type="match status" value="1"/>
</dbReference>
<dbReference type="OrthoDB" id="9811519at2"/>
<evidence type="ECO:0000256" key="2">
    <source>
        <dbReference type="ARBA" id="ARBA00023002"/>
    </source>
</evidence>
<evidence type="ECO:0008006" key="5">
    <source>
        <dbReference type="Google" id="ProtNLM"/>
    </source>
</evidence>
<comment type="similarity">
    <text evidence="1">Belongs to the LDH2/MDH2 oxidoreductase family.</text>
</comment>
<evidence type="ECO:0000313" key="4">
    <source>
        <dbReference type="Proteomes" id="UP000215931"/>
    </source>
</evidence>
<dbReference type="PANTHER" id="PTHR11091:SF0">
    <property type="entry name" value="MALATE DEHYDROGENASE"/>
    <property type="match status" value="1"/>
</dbReference>
<protein>
    <recommendedName>
        <fullName evidence="5">Lactate dehydrogenase</fullName>
    </recommendedName>
</protein>
<keyword evidence="4" id="KW-1185">Reference proteome</keyword>
<dbReference type="GO" id="GO:0016491">
    <property type="term" value="F:oxidoreductase activity"/>
    <property type="evidence" value="ECO:0007669"/>
    <property type="project" value="UniProtKB-KW"/>
</dbReference>
<keyword evidence="2" id="KW-0560">Oxidoreductase</keyword>
<dbReference type="Proteomes" id="UP000215931">
    <property type="component" value="Unassembled WGS sequence"/>
</dbReference>
<dbReference type="RefSeq" id="WP_095521401.1">
    <property type="nucleotide sequence ID" value="NZ_NPKH01000037.1"/>
</dbReference>
<comment type="caution">
    <text evidence="3">The sequence shown here is derived from an EMBL/GenBank/DDBJ whole genome shotgun (WGS) entry which is preliminary data.</text>
</comment>
<dbReference type="InterPro" id="IPR043143">
    <property type="entry name" value="Mal/L-sulf/L-lact_DH-like_NADP"/>
</dbReference>
<reference evidence="3 4" key="1">
    <citation type="submission" date="2017-08" db="EMBL/GenBank/DDBJ databases">
        <title>Mesorhizobium wenxinae sp. nov., a novel rhizobial species isolated from root nodules of chickpea (Cicer arietinum L.).</title>
        <authorList>
            <person name="Zhang J."/>
        </authorList>
    </citation>
    <scope>NUCLEOTIDE SEQUENCE [LARGE SCALE GENOMIC DNA]</scope>
    <source>
        <strain evidence="4">WYCCWR 10019</strain>
    </source>
</reference>
<dbReference type="Gene3D" id="3.30.1370.60">
    <property type="entry name" value="Hypothetical oxidoreductase yiak, domain 2"/>
    <property type="match status" value="1"/>
</dbReference>
<evidence type="ECO:0000313" key="3">
    <source>
        <dbReference type="EMBL" id="PAP92077.1"/>
    </source>
</evidence>
<proteinExistence type="inferred from homology"/>